<dbReference type="Proteomes" id="UP000198584">
    <property type="component" value="Unassembled WGS sequence"/>
</dbReference>
<evidence type="ECO:0000256" key="6">
    <source>
        <dbReference type="ARBA" id="ARBA00023136"/>
    </source>
</evidence>
<feature type="transmembrane region" description="Helical" evidence="8">
    <location>
        <begin position="33"/>
        <end position="50"/>
    </location>
</feature>
<feature type="transmembrane region" description="Helical" evidence="8">
    <location>
        <begin position="57"/>
        <end position="78"/>
    </location>
</feature>
<evidence type="ECO:0000256" key="4">
    <source>
        <dbReference type="ARBA" id="ARBA00022692"/>
    </source>
</evidence>
<dbReference type="InterPro" id="IPR037185">
    <property type="entry name" value="EmrE-like"/>
</dbReference>
<keyword evidence="3" id="KW-1003">Cell membrane</keyword>
<proteinExistence type="inferred from homology"/>
<gene>
    <name evidence="9" type="ORF">SAMN05421743_101438</name>
</gene>
<accession>A0A1H3WF31</accession>
<dbReference type="InterPro" id="IPR000390">
    <property type="entry name" value="Small_drug/metabolite_transptr"/>
</dbReference>
<evidence type="ECO:0000313" key="9">
    <source>
        <dbReference type="EMBL" id="SDZ85695.1"/>
    </source>
</evidence>
<keyword evidence="10" id="KW-1185">Reference proteome</keyword>
<dbReference type="Gene3D" id="1.10.3730.20">
    <property type="match status" value="1"/>
</dbReference>
<keyword evidence="5 8" id="KW-1133">Transmembrane helix</keyword>
<keyword evidence="4 7" id="KW-0812">Transmembrane</keyword>
<dbReference type="Pfam" id="PF00893">
    <property type="entry name" value="Multi_Drug_Res"/>
    <property type="match status" value="1"/>
</dbReference>
<name>A0A1H3WF31_9BACI</name>
<comment type="subcellular location">
    <subcellularLocation>
        <location evidence="1 7">Cell membrane</location>
        <topology evidence="1 7">Multi-pass membrane protein</topology>
    </subcellularLocation>
</comment>
<comment type="similarity">
    <text evidence="7">Belongs to the drug/metabolite transporter (DMT) superfamily. Small multidrug resistance (SMR) (TC 2.A.7.1) family.</text>
</comment>
<evidence type="ECO:0000256" key="2">
    <source>
        <dbReference type="ARBA" id="ARBA00022448"/>
    </source>
</evidence>
<reference evidence="9 10" key="1">
    <citation type="submission" date="2016-10" db="EMBL/GenBank/DDBJ databases">
        <authorList>
            <person name="de Groot N.N."/>
        </authorList>
    </citation>
    <scope>NUCLEOTIDE SEQUENCE [LARGE SCALE GENOMIC DNA]</scope>
    <source>
        <strain evidence="9 10">CCM7597</strain>
    </source>
</reference>
<dbReference type="PANTHER" id="PTHR30561:SF1">
    <property type="entry name" value="MULTIDRUG TRANSPORTER EMRE"/>
    <property type="match status" value="1"/>
</dbReference>
<evidence type="ECO:0000256" key="8">
    <source>
        <dbReference type="SAM" id="Phobius"/>
    </source>
</evidence>
<keyword evidence="6 8" id="KW-0472">Membrane</keyword>
<dbReference type="OrthoDB" id="21828at2"/>
<sequence>MASLYLIISLVFSTLGNMSVKLSQGFTRKLPSIGVFVFFTLCIYYLTLSVQYLEISIVYAIWSGVSVAATTLMGILIFRESANPRKIISILLIIIGVVSLELYG</sequence>
<keyword evidence="2" id="KW-0813">Transport</keyword>
<dbReference type="InterPro" id="IPR045324">
    <property type="entry name" value="Small_multidrug_res"/>
</dbReference>
<protein>
    <submittedName>
        <fullName evidence="9">Small multidrug resistance pump</fullName>
    </submittedName>
</protein>
<dbReference type="PANTHER" id="PTHR30561">
    <property type="entry name" value="SMR FAMILY PROTON-DEPENDENT DRUG EFFLUX TRANSPORTER SUGE"/>
    <property type="match status" value="1"/>
</dbReference>
<evidence type="ECO:0000256" key="5">
    <source>
        <dbReference type="ARBA" id="ARBA00022989"/>
    </source>
</evidence>
<dbReference type="SUPFAM" id="SSF103481">
    <property type="entry name" value="Multidrug resistance efflux transporter EmrE"/>
    <property type="match status" value="1"/>
</dbReference>
<evidence type="ECO:0000313" key="10">
    <source>
        <dbReference type="Proteomes" id="UP000198584"/>
    </source>
</evidence>
<organism evidence="9 10">
    <name type="scientific">Thalassobacillus cyri</name>
    <dbReference type="NCBI Taxonomy" id="571932"/>
    <lineage>
        <taxon>Bacteria</taxon>
        <taxon>Bacillati</taxon>
        <taxon>Bacillota</taxon>
        <taxon>Bacilli</taxon>
        <taxon>Bacillales</taxon>
        <taxon>Bacillaceae</taxon>
        <taxon>Thalassobacillus</taxon>
    </lineage>
</organism>
<dbReference type="AlphaFoldDB" id="A0A1H3WF31"/>
<dbReference type="GO" id="GO:0022857">
    <property type="term" value="F:transmembrane transporter activity"/>
    <property type="evidence" value="ECO:0007669"/>
    <property type="project" value="InterPro"/>
</dbReference>
<feature type="transmembrane region" description="Helical" evidence="8">
    <location>
        <begin position="84"/>
        <end position="103"/>
    </location>
</feature>
<evidence type="ECO:0000256" key="3">
    <source>
        <dbReference type="ARBA" id="ARBA00022475"/>
    </source>
</evidence>
<dbReference type="STRING" id="571932.SAMN05421743_101438"/>
<dbReference type="EMBL" id="FNQR01000001">
    <property type="protein sequence ID" value="SDZ85695.1"/>
    <property type="molecule type" value="Genomic_DNA"/>
</dbReference>
<evidence type="ECO:0000256" key="7">
    <source>
        <dbReference type="RuleBase" id="RU003942"/>
    </source>
</evidence>
<dbReference type="GO" id="GO:0005886">
    <property type="term" value="C:plasma membrane"/>
    <property type="evidence" value="ECO:0007669"/>
    <property type="project" value="UniProtKB-SubCell"/>
</dbReference>
<evidence type="ECO:0000256" key="1">
    <source>
        <dbReference type="ARBA" id="ARBA00004651"/>
    </source>
</evidence>
<dbReference type="RefSeq" id="WP_093041808.1">
    <property type="nucleotide sequence ID" value="NZ_FNQR01000001.1"/>
</dbReference>